<evidence type="ECO:0000259" key="6">
    <source>
        <dbReference type="PROSITE" id="PS00486"/>
    </source>
</evidence>
<dbReference type="Pfam" id="PF00488">
    <property type="entry name" value="MutS_V"/>
    <property type="match status" value="1"/>
</dbReference>
<dbReference type="Pfam" id="PF01541">
    <property type="entry name" value="GIY-YIG"/>
    <property type="match status" value="1"/>
</dbReference>
<evidence type="ECO:0000256" key="4">
    <source>
        <dbReference type="ARBA" id="ARBA00023125"/>
    </source>
</evidence>
<dbReference type="GO" id="GO:0006298">
    <property type="term" value="P:mismatch repair"/>
    <property type="evidence" value="ECO:0007669"/>
    <property type="project" value="InterPro"/>
</dbReference>
<dbReference type="GO" id="GO:0030983">
    <property type="term" value="F:mismatched DNA binding"/>
    <property type="evidence" value="ECO:0007669"/>
    <property type="project" value="InterPro"/>
</dbReference>
<dbReference type="InterPro" id="IPR000432">
    <property type="entry name" value="DNA_mismatch_repair_MutS_C"/>
</dbReference>
<dbReference type="PANTHER" id="PTHR48448:SF1">
    <property type="entry name" value="MUTL PROTEIN ISOFORM 1"/>
    <property type="match status" value="1"/>
</dbReference>
<dbReference type="InterPro" id="IPR016151">
    <property type="entry name" value="DNA_mismatch_repair_MutS_N"/>
</dbReference>
<evidence type="ECO:0000313" key="7">
    <source>
        <dbReference type="EMBL" id="KAE9455519.1"/>
    </source>
</evidence>
<evidence type="ECO:0000256" key="5">
    <source>
        <dbReference type="SAM" id="MobiDB-lite"/>
    </source>
</evidence>
<feature type="region of interest" description="Disordered" evidence="5">
    <location>
        <begin position="116"/>
        <end position="175"/>
    </location>
</feature>
<feature type="domain" description="DNA mismatch repair proteins mutS family" evidence="6">
    <location>
        <begin position="1017"/>
        <end position="1033"/>
    </location>
</feature>
<name>A0A6A4LJN4_9ERIC</name>
<dbReference type="InterPro" id="IPR000305">
    <property type="entry name" value="GIY-YIG_endonuc"/>
</dbReference>
<dbReference type="Pfam" id="PF01624">
    <property type="entry name" value="MutS_I"/>
    <property type="match status" value="1"/>
</dbReference>
<dbReference type="Proteomes" id="UP000428333">
    <property type="component" value="Linkage Group LG07"/>
</dbReference>
<dbReference type="SUPFAM" id="SSF52540">
    <property type="entry name" value="P-loop containing nucleoside triphosphate hydrolases"/>
    <property type="match status" value="1"/>
</dbReference>
<dbReference type="EMBL" id="QEFC01001836">
    <property type="protein sequence ID" value="KAE9455519.1"/>
    <property type="molecule type" value="Genomic_DNA"/>
</dbReference>
<accession>A0A6A4LJN4</accession>
<dbReference type="InterPro" id="IPR007695">
    <property type="entry name" value="DNA_mismatch_repair_MutS-lik_N"/>
</dbReference>
<dbReference type="PANTHER" id="PTHR48448">
    <property type="entry name" value="MUTL PROTEIN ISOFORM 1"/>
    <property type="match status" value="1"/>
</dbReference>
<sequence length="1288" mass="142700">MSAERVFNDGSLEDGENGGIQLLHVVVHGFLFFRSHATPPLQSPLRYGVVANFFGRILSFGRFQGFRLRRDGPPNSEAIRTEARKYRVGSGSPYVGIEGIDFPSNVAPLRSVGPDIVEIDDDSSENGGEDPDEEEKDVEEEAADGDDEGRSERDTPVASSSHPKEEAMILGESSSKAPKKKRLDILFAVLVLCRLRFIKIKSKEFGSRRQVERLFCLKEQKGFKGSVKSIRRPKEPNNVLDEKNYSHMLWWKERMESCRKPSTVQLIKRLTYSNLLGLDVNLKSGSLKEGTLNREILQFKSTFPREVLLCRVGDFYEALGIDACILVEYAGLNPFGGLRTDSIPRAGCPVVNLRQTLDDLTRNGYSVVSIFSSSPVMLLIVAFHRLVHSGGSTGSNSGSFSCCNGIPEVIPWNPIMDIRCPGSPYVFGLVGADHDLDFPEPMPVVGISRSAKGYCIISVLETMKTYSTDDGLTEEALVTKLRTGTCRWGEFGEGGLLWGECRARHYEWLDGNPMNELLSKVKELYGLDDEVTFRNITSSMLSDEFIFDQKNKTRRGAGFDIRSWLRLRLPEVFTHQNARYIRDLLLNPPAYAIASTIQEVCRLMGNVRCSIPEFTCVSSAKLVKLLELREANHIEFCKIKSVLDEILQMYKNPELLEILKLLMDPTWVATGLKIDFDKLVSECEWTSTRIGEIISLDVESDQQISSYPNIPSEFFEDMESSWKGRIKRIHLEEAFEEVEKAAAALSLAVSQDFLPIISRIKASTAPLGGPKGEILYAREHEAVWFKGKRFTPAVWAGTPGEVQIKQLKAAVDSKGRKVGEEWFTTVKVEDALTRYHEAGAEATAGVLELLRTLSAELQSKINILVFASMLLVIAKALFAHVSLPAYQTDENTPAIYASRKDVEPSDVAGGMKIIGLSPYWFDVAQGSAVQNTVDMQSLVLLTGPNGGGKSSLLRSICAASLLGICGLMVPAESAFIPHFDSIMLHMKSYDSPADGKSSFQMEMSEIRSVISGATSRSLVLVDEICRGTETAKGTCIAGSIVETLDAIGCLGIVSTHLHGIFDLPLTTNHTVYKAMATENVDGLPKPTWKLIDGICKESLAFETAQREGIPETIIQRAEELYSSVYTKDMLSERSEAKLEPTPMEILQEEVESAVTIVVQKKLIELYKKKNLSEFPEVKCVAIAAREQPPPSTIGSSSVYVMLRPDRKLYVGETDDLEGRIRAHRSKKGMDNASFIYFLVPGKSLACQLETLLVNQLPNQGFQLTNQADGKHRNFGTSSISLESVSAHR</sequence>
<evidence type="ECO:0000313" key="8">
    <source>
        <dbReference type="Proteomes" id="UP000428333"/>
    </source>
</evidence>
<dbReference type="SUPFAM" id="SSF55271">
    <property type="entry name" value="DNA repair protein MutS, domain I"/>
    <property type="match status" value="1"/>
</dbReference>
<dbReference type="SMART" id="SM00534">
    <property type="entry name" value="MUTSac"/>
    <property type="match status" value="1"/>
</dbReference>
<dbReference type="FunFam" id="3.40.50.300:FF:001188">
    <property type="entry name" value="DNA mismatch repair protein"/>
    <property type="match status" value="1"/>
</dbReference>
<keyword evidence="1" id="KW-0547">Nucleotide-binding</keyword>
<keyword evidence="4" id="KW-0238">DNA-binding</keyword>
<protein>
    <recommendedName>
        <fullName evidence="6">DNA mismatch repair proteins mutS family domain-containing protein</fullName>
    </recommendedName>
</protein>
<dbReference type="SUPFAM" id="SSF82771">
    <property type="entry name" value="GIY-YIG endonuclease"/>
    <property type="match status" value="1"/>
</dbReference>
<dbReference type="Gene3D" id="3.40.1170.10">
    <property type="entry name" value="DNA repair protein MutS, domain I"/>
    <property type="match status" value="1"/>
</dbReference>
<reference evidence="7 8" key="1">
    <citation type="journal article" date="2019" name="Genome Biol. Evol.">
        <title>The Rhododendron genome and chromosomal organization provide insight into shared whole-genome duplications across the heath family (Ericaceae).</title>
        <authorList>
            <person name="Soza V.L."/>
            <person name="Lindsley D."/>
            <person name="Waalkes A."/>
            <person name="Ramage E."/>
            <person name="Patwardhan R.P."/>
            <person name="Burton J.N."/>
            <person name="Adey A."/>
            <person name="Kumar A."/>
            <person name="Qiu R."/>
            <person name="Shendure J."/>
            <person name="Hall B."/>
        </authorList>
    </citation>
    <scope>NUCLEOTIDE SEQUENCE [LARGE SCALE GENOMIC DNA]</scope>
    <source>
        <strain evidence="7">RSF 1966-606</strain>
    </source>
</reference>
<feature type="non-terminal residue" evidence="7">
    <location>
        <position position="1"/>
    </location>
</feature>
<dbReference type="GO" id="GO:0005524">
    <property type="term" value="F:ATP binding"/>
    <property type="evidence" value="ECO:0007669"/>
    <property type="project" value="UniProtKB-KW"/>
</dbReference>
<keyword evidence="3" id="KW-0067">ATP-binding</keyword>
<feature type="compositionally biased region" description="Acidic residues" evidence="5">
    <location>
        <begin position="117"/>
        <end position="147"/>
    </location>
</feature>
<comment type="caution">
    <text evidence="7">The sequence shown here is derived from an EMBL/GenBank/DDBJ whole genome shotgun (WGS) entry which is preliminary data.</text>
</comment>
<dbReference type="OrthoDB" id="10252754at2759"/>
<keyword evidence="8" id="KW-1185">Reference proteome</keyword>
<dbReference type="InterPro" id="IPR035901">
    <property type="entry name" value="GIY-YIG_endonuc_sf"/>
</dbReference>
<proteinExistence type="predicted"/>
<evidence type="ECO:0000256" key="2">
    <source>
        <dbReference type="ARBA" id="ARBA00022763"/>
    </source>
</evidence>
<organism evidence="7 8">
    <name type="scientific">Rhododendron williamsianum</name>
    <dbReference type="NCBI Taxonomy" id="262921"/>
    <lineage>
        <taxon>Eukaryota</taxon>
        <taxon>Viridiplantae</taxon>
        <taxon>Streptophyta</taxon>
        <taxon>Embryophyta</taxon>
        <taxon>Tracheophyta</taxon>
        <taxon>Spermatophyta</taxon>
        <taxon>Magnoliopsida</taxon>
        <taxon>eudicotyledons</taxon>
        <taxon>Gunneridae</taxon>
        <taxon>Pentapetalae</taxon>
        <taxon>asterids</taxon>
        <taxon>Ericales</taxon>
        <taxon>Ericaceae</taxon>
        <taxon>Ericoideae</taxon>
        <taxon>Rhodoreae</taxon>
        <taxon>Rhododendron</taxon>
    </lineage>
</organism>
<dbReference type="Gene3D" id="3.40.50.300">
    <property type="entry name" value="P-loop containing nucleotide triphosphate hydrolases"/>
    <property type="match status" value="1"/>
</dbReference>
<gene>
    <name evidence="7" type="ORF">C3L33_12569</name>
</gene>
<dbReference type="PROSITE" id="PS00486">
    <property type="entry name" value="DNA_MISMATCH_REPAIR_2"/>
    <property type="match status" value="1"/>
</dbReference>
<dbReference type="InterPro" id="IPR027417">
    <property type="entry name" value="P-loop_NTPase"/>
</dbReference>
<keyword evidence="2" id="KW-0227">DNA damage</keyword>
<evidence type="ECO:0000256" key="1">
    <source>
        <dbReference type="ARBA" id="ARBA00022741"/>
    </source>
</evidence>
<evidence type="ECO:0000256" key="3">
    <source>
        <dbReference type="ARBA" id="ARBA00022840"/>
    </source>
</evidence>
<dbReference type="InterPro" id="IPR053276">
    <property type="entry name" value="MtDNA_mismatch_repair_MutS"/>
</dbReference>
<dbReference type="CDD" id="cd03243">
    <property type="entry name" value="ABC_MutS_homologs"/>
    <property type="match status" value="1"/>
</dbReference>